<dbReference type="GO" id="GO:0005737">
    <property type="term" value="C:cytoplasm"/>
    <property type="evidence" value="ECO:0007669"/>
    <property type="project" value="TreeGrafter"/>
</dbReference>
<keyword evidence="8 11" id="KW-0119">Carbohydrate metabolism</keyword>
<organism evidence="13 14">
    <name type="scientific">Natronogracilivirga saccharolytica</name>
    <dbReference type="NCBI Taxonomy" id="2812953"/>
    <lineage>
        <taxon>Bacteria</taxon>
        <taxon>Pseudomonadati</taxon>
        <taxon>Balneolota</taxon>
        <taxon>Balneolia</taxon>
        <taxon>Balneolales</taxon>
        <taxon>Cyclonatronaceae</taxon>
        <taxon>Natronogracilivirga</taxon>
    </lineage>
</organism>
<reference evidence="13" key="1">
    <citation type="submission" date="2021-02" db="EMBL/GenBank/DDBJ databases">
        <title>Natronogracilivirga saccharolytica gen. nov. sp. nov. a new anaerobic, haloalkiliphilic carbohydrate-fermenting bacterium from soda lake and proposing of Cyclonatronumiaceae fam. nov. in the phylum Balneolaeota.</title>
        <authorList>
            <person name="Zhilina T.N."/>
            <person name="Sorokin D.Y."/>
            <person name="Zavarzina D.G."/>
            <person name="Toshchakov S.V."/>
            <person name="Kublanov I.V."/>
        </authorList>
    </citation>
    <scope>NUCLEOTIDE SEQUENCE</scope>
    <source>
        <strain evidence="13">Z-1702</strain>
    </source>
</reference>
<dbReference type="GO" id="GO:0030170">
    <property type="term" value="F:pyridoxal phosphate binding"/>
    <property type="evidence" value="ECO:0007669"/>
    <property type="project" value="InterPro"/>
</dbReference>
<dbReference type="Gene3D" id="3.40.50.2000">
    <property type="entry name" value="Glycogen Phosphorylase B"/>
    <property type="match status" value="2"/>
</dbReference>
<evidence type="ECO:0000313" key="14">
    <source>
        <dbReference type="Proteomes" id="UP000673975"/>
    </source>
</evidence>
<evidence type="ECO:0000256" key="10">
    <source>
        <dbReference type="PIRSR" id="PIRSR000460-1"/>
    </source>
</evidence>
<evidence type="ECO:0000256" key="8">
    <source>
        <dbReference type="ARBA" id="ARBA00023277"/>
    </source>
</evidence>
<dbReference type="EC" id="2.4.1.1" evidence="11"/>
<dbReference type="InterPro" id="IPR035090">
    <property type="entry name" value="Pyridoxal_P_attach_site"/>
</dbReference>
<dbReference type="PROSITE" id="PS00102">
    <property type="entry name" value="PHOSPHORYLASE"/>
    <property type="match status" value="1"/>
</dbReference>
<evidence type="ECO:0000256" key="4">
    <source>
        <dbReference type="ARBA" id="ARBA00022600"/>
    </source>
</evidence>
<feature type="region of interest" description="Disordered" evidence="12">
    <location>
        <begin position="822"/>
        <end position="842"/>
    </location>
</feature>
<evidence type="ECO:0000256" key="11">
    <source>
        <dbReference type="RuleBase" id="RU000587"/>
    </source>
</evidence>
<feature type="modified residue" description="N6-(pyridoxal phosphate)lysine" evidence="10">
    <location>
        <position position="667"/>
    </location>
</feature>
<dbReference type="InterPro" id="IPR000811">
    <property type="entry name" value="Glyco_trans_35"/>
</dbReference>
<dbReference type="RefSeq" id="WP_210510146.1">
    <property type="nucleotide sequence ID" value="NZ_JAFIDN010000002.1"/>
</dbReference>
<protein>
    <recommendedName>
        <fullName evidence="11">Alpha-1,4 glucan phosphorylase</fullName>
        <ecNumber evidence="11">2.4.1.1</ecNumber>
    </recommendedName>
</protein>
<dbReference type="CDD" id="cd04300">
    <property type="entry name" value="GT35_Glycogen_Phosphorylase"/>
    <property type="match status" value="1"/>
</dbReference>
<dbReference type="GO" id="GO:0008184">
    <property type="term" value="F:glycogen phosphorylase activity"/>
    <property type="evidence" value="ECO:0007669"/>
    <property type="project" value="InterPro"/>
</dbReference>
<dbReference type="GO" id="GO:0005980">
    <property type="term" value="P:glycogen catabolic process"/>
    <property type="evidence" value="ECO:0007669"/>
    <property type="project" value="TreeGrafter"/>
</dbReference>
<dbReference type="EMBL" id="JAFIDN010000002">
    <property type="protein sequence ID" value="MBP3191537.1"/>
    <property type="molecule type" value="Genomic_DNA"/>
</dbReference>
<evidence type="ECO:0000256" key="3">
    <source>
        <dbReference type="ARBA" id="ARBA00006047"/>
    </source>
</evidence>
<evidence type="ECO:0000256" key="9">
    <source>
        <dbReference type="ARBA" id="ARBA00025174"/>
    </source>
</evidence>
<comment type="caution">
    <text evidence="13">The sequence shown here is derived from an EMBL/GenBank/DDBJ whole genome shotgun (WGS) entry which is preliminary data.</text>
</comment>
<name>A0A8J7UUI5_9BACT</name>
<keyword evidence="5 11" id="KW-0328">Glycosyltransferase</keyword>
<dbReference type="PANTHER" id="PTHR11468:SF3">
    <property type="entry name" value="GLYCOGEN PHOSPHORYLASE, LIVER FORM"/>
    <property type="match status" value="1"/>
</dbReference>
<dbReference type="NCBIfam" id="TIGR02093">
    <property type="entry name" value="P_ylase"/>
    <property type="match status" value="1"/>
</dbReference>
<dbReference type="Proteomes" id="UP000673975">
    <property type="component" value="Unassembled WGS sequence"/>
</dbReference>
<dbReference type="FunFam" id="3.40.50.2000:FF:000005">
    <property type="entry name" value="Alpha-1,4 glucan phosphorylase"/>
    <property type="match status" value="1"/>
</dbReference>
<comment type="similarity">
    <text evidence="3 11">Belongs to the glycogen phosphorylase family.</text>
</comment>
<feature type="compositionally biased region" description="Basic residues" evidence="12">
    <location>
        <begin position="831"/>
        <end position="842"/>
    </location>
</feature>
<evidence type="ECO:0000256" key="5">
    <source>
        <dbReference type="ARBA" id="ARBA00022676"/>
    </source>
</evidence>
<keyword evidence="14" id="KW-1185">Reference proteome</keyword>
<comment type="function">
    <text evidence="11">Allosteric enzyme that catalyzes the rate-limiting step in glycogen catabolism, the phosphorolytic cleavage of glycogen to produce glucose-1-phosphate, and plays a central role in maintaining cellular and organismal glucose homeostasis.</text>
</comment>
<gene>
    <name evidence="13" type="ORF">NATSA_02555</name>
</gene>
<keyword evidence="6 11" id="KW-0808">Transferase</keyword>
<evidence type="ECO:0000256" key="2">
    <source>
        <dbReference type="ARBA" id="ARBA00001933"/>
    </source>
</evidence>
<dbReference type="AlphaFoldDB" id="A0A8J7UUI5"/>
<evidence type="ECO:0000256" key="6">
    <source>
        <dbReference type="ARBA" id="ARBA00022679"/>
    </source>
</evidence>
<evidence type="ECO:0000256" key="12">
    <source>
        <dbReference type="SAM" id="MobiDB-lite"/>
    </source>
</evidence>
<comment type="catalytic activity">
    <reaction evidence="1 11">
        <text>[(1-&gt;4)-alpha-D-glucosyl](n) + phosphate = [(1-&gt;4)-alpha-D-glucosyl](n-1) + alpha-D-glucose 1-phosphate</text>
        <dbReference type="Rhea" id="RHEA:41732"/>
        <dbReference type="Rhea" id="RHEA-COMP:9584"/>
        <dbReference type="Rhea" id="RHEA-COMP:9586"/>
        <dbReference type="ChEBI" id="CHEBI:15444"/>
        <dbReference type="ChEBI" id="CHEBI:43474"/>
        <dbReference type="ChEBI" id="CHEBI:58601"/>
        <dbReference type="EC" id="2.4.1.1"/>
    </reaction>
</comment>
<sequence>MIKLNDDITKAMDAESLKLDIQRHLRFTLAKSKYSTTKWDKFRSVALTALDRLHDRWIDTQEHYYDVDAKRVYYISMEFLMGRLLDNMLVNLDILDEVKEALDELGLDYDEVKENEFDAGLGNGGLGRLAACFLDSMATMGIPGYGYGIRYDYGIFHQQIRNGYQIEKPDMWLQFGNPWDVVRPKVLYPVDFYGESVPYTDSDGQLRFKWVNTQSVNALAFDTPVPGYKNDIVNNLRLWKASSSKAIDFQSFSQGEYIDAVRDSQLQENISRVLYPNDKVFVGQELRLKQEYFLVSATLQDILRRFKKVHNDWRKLPDKVAIQCNDTHPNLAIPELMRVLMDYEGLDWETSWDITRKTINYTNHTVLPEALETWPVPLMRNLLPRHLQIIYEINKRFLNDVRDTFGHDVNKVRRMSIISEGEKPAVQMATLGIVGSNKVNGVARLHTELIKKTIFKDFYELYPDKFINMTNGITPRRWLKQCNPRLSELISEQIGDSWITDLNQLKKIDKLADSKAFRKKFTDVKHQNKKDLIAFIEAEYGISLEPDSIFDIQIKRIHEYKRQLLVALHTAMLYNRIKANPDAEFQPRTVLFSGKAAPGYTMAKLQIKLINSIAEKINNDPDTKGKLSCLFLENYTVSLAERLIPAADLSEQTSTAGMEASGTGNMKFALNGALTIGTLDGANIEIREEVGEDNIFIFGLTDEEVEQKRREGYNPRDYYDSIPELQQVLNQIRDGFFEPDEPELFHPIIRNLLDEGDYFMVLADFESYTKQQQEVEKLYKDQAKWIKKAIHNVARVGKFSSDRTILEYSKQIWDCEQISLPKDRTSQKNGNNKKRKVSKQKA</sequence>
<dbReference type="PANTHER" id="PTHR11468">
    <property type="entry name" value="GLYCOGEN PHOSPHORYLASE"/>
    <property type="match status" value="1"/>
</dbReference>
<keyword evidence="7 10" id="KW-0663">Pyridoxal phosphate</keyword>
<dbReference type="FunFam" id="3.40.50.2000:FF:000002">
    <property type="entry name" value="Alpha-1,4 glucan phosphorylase"/>
    <property type="match status" value="1"/>
</dbReference>
<dbReference type="InterPro" id="IPR011833">
    <property type="entry name" value="Glycg_phsphrylas"/>
</dbReference>
<proteinExistence type="inferred from homology"/>
<dbReference type="SUPFAM" id="SSF53756">
    <property type="entry name" value="UDP-Glycosyltransferase/glycogen phosphorylase"/>
    <property type="match status" value="1"/>
</dbReference>
<evidence type="ECO:0000313" key="13">
    <source>
        <dbReference type="EMBL" id="MBP3191537.1"/>
    </source>
</evidence>
<evidence type="ECO:0000256" key="7">
    <source>
        <dbReference type="ARBA" id="ARBA00022898"/>
    </source>
</evidence>
<dbReference type="Pfam" id="PF00343">
    <property type="entry name" value="Phosphorylase"/>
    <property type="match status" value="1"/>
</dbReference>
<keyword evidence="4" id="KW-0321">Glycogen metabolism</keyword>
<comment type="cofactor">
    <cofactor evidence="2 11">
        <name>pyridoxal 5'-phosphate</name>
        <dbReference type="ChEBI" id="CHEBI:597326"/>
    </cofactor>
</comment>
<dbReference type="PIRSF" id="PIRSF000460">
    <property type="entry name" value="Pprylas_GlgP"/>
    <property type="match status" value="1"/>
</dbReference>
<comment type="function">
    <text evidence="9">Phosphorylase is an important allosteric enzyme in carbohydrate metabolism. Enzymes from different sources differ in their regulatory mechanisms and in their natural substrates. However, all known phosphorylases share catalytic and structural properties.</text>
</comment>
<accession>A0A8J7UUI5</accession>
<evidence type="ECO:0000256" key="1">
    <source>
        <dbReference type="ARBA" id="ARBA00001275"/>
    </source>
</evidence>